<reference evidence="3" key="1">
    <citation type="submission" date="2023-06" db="EMBL/GenBank/DDBJ databases">
        <title>Genome-scale phylogeny and comparative genomics of the fungal order Sordariales.</title>
        <authorList>
            <consortium name="Lawrence Berkeley National Laboratory"/>
            <person name="Hensen N."/>
            <person name="Bonometti L."/>
            <person name="Westerberg I."/>
            <person name="Brannstrom I.O."/>
            <person name="Guillou S."/>
            <person name="Cros-Aarteil S."/>
            <person name="Calhoun S."/>
            <person name="Haridas S."/>
            <person name="Kuo A."/>
            <person name="Mondo S."/>
            <person name="Pangilinan J."/>
            <person name="Riley R."/>
            <person name="Labutti K."/>
            <person name="Andreopoulos B."/>
            <person name="Lipzen A."/>
            <person name="Chen C."/>
            <person name="Yanf M."/>
            <person name="Daum C."/>
            <person name="Ng V."/>
            <person name="Clum A."/>
            <person name="Steindorff A."/>
            <person name="Ohm R."/>
            <person name="Martin F."/>
            <person name="Silar P."/>
            <person name="Natvig D."/>
            <person name="Lalanne C."/>
            <person name="Gautier V."/>
            <person name="Ament-Velasquez S.L."/>
            <person name="Kruys A."/>
            <person name="Hutchinson M.I."/>
            <person name="Powell A.J."/>
            <person name="Barry K."/>
            <person name="Miller A.N."/>
            <person name="Grigoriev I.V."/>
            <person name="Debuchy R."/>
            <person name="Gladieux P."/>
            <person name="Thoren M.H."/>
            <person name="Johannesson H."/>
        </authorList>
    </citation>
    <scope>NUCLEOTIDE SEQUENCE</scope>
    <source>
        <strain evidence="3">CBS 606.72</strain>
    </source>
</reference>
<name>A0AA40C011_9PEZI</name>
<feature type="region of interest" description="Disordered" evidence="1">
    <location>
        <begin position="114"/>
        <end position="136"/>
    </location>
</feature>
<evidence type="ECO:0000256" key="2">
    <source>
        <dbReference type="SAM" id="SignalP"/>
    </source>
</evidence>
<proteinExistence type="predicted"/>
<feature type="chain" id="PRO_5041290159" evidence="2">
    <location>
        <begin position="20"/>
        <end position="159"/>
    </location>
</feature>
<evidence type="ECO:0000313" key="4">
    <source>
        <dbReference type="Proteomes" id="UP001175000"/>
    </source>
</evidence>
<sequence>MARLLASLILLTLTPLINAQSSTVTLVSTGSPAPAPTGSATLTAVSCPAAVSTTDICSTCVTAACVIEATITAACGCPNPPLTIFSSHPCSLGCGGLGCATVYTVVTEPCTGGPGSGSITGTAPPAGETPPTAPTGGATGTIATGAGCKVAPFGQFRLW</sequence>
<comment type="caution">
    <text evidence="3">The sequence shown here is derived from an EMBL/GenBank/DDBJ whole genome shotgun (WGS) entry which is preliminary data.</text>
</comment>
<organism evidence="3 4">
    <name type="scientific">Immersiella caudata</name>
    <dbReference type="NCBI Taxonomy" id="314043"/>
    <lineage>
        <taxon>Eukaryota</taxon>
        <taxon>Fungi</taxon>
        <taxon>Dikarya</taxon>
        <taxon>Ascomycota</taxon>
        <taxon>Pezizomycotina</taxon>
        <taxon>Sordariomycetes</taxon>
        <taxon>Sordariomycetidae</taxon>
        <taxon>Sordariales</taxon>
        <taxon>Lasiosphaeriaceae</taxon>
        <taxon>Immersiella</taxon>
    </lineage>
</organism>
<evidence type="ECO:0000313" key="3">
    <source>
        <dbReference type="EMBL" id="KAK0620077.1"/>
    </source>
</evidence>
<accession>A0AA40C011</accession>
<dbReference type="EMBL" id="JAULSU010000004">
    <property type="protein sequence ID" value="KAK0620077.1"/>
    <property type="molecule type" value="Genomic_DNA"/>
</dbReference>
<keyword evidence="4" id="KW-1185">Reference proteome</keyword>
<dbReference type="AlphaFoldDB" id="A0AA40C011"/>
<feature type="signal peptide" evidence="2">
    <location>
        <begin position="1"/>
        <end position="19"/>
    </location>
</feature>
<keyword evidence="2" id="KW-0732">Signal</keyword>
<protein>
    <submittedName>
        <fullName evidence="3">Uncharacterized protein</fullName>
    </submittedName>
</protein>
<evidence type="ECO:0000256" key="1">
    <source>
        <dbReference type="SAM" id="MobiDB-lite"/>
    </source>
</evidence>
<gene>
    <name evidence="3" type="ORF">B0T14DRAFT_603741</name>
</gene>
<dbReference type="Proteomes" id="UP001175000">
    <property type="component" value="Unassembled WGS sequence"/>
</dbReference>